<keyword evidence="1" id="KW-0812">Transmembrane</keyword>
<feature type="transmembrane region" description="Helical" evidence="1">
    <location>
        <begin position="418"/>
        <end position="439"/>
    </location>
</feature>
<evidence type="ECO:0000256" key="1">
    <source>
        <dbReference type="SAM" id="Phobius"/>
    </source>
</evidence>
<dbReference type="Proteomes" id="UP000663829">
    <property type="component" value="Unassembled WGS sequence"/>
</dbReference>
<feature type="transmembrane region" description="Helical" evidence="1">
    <location>
        <begin position="350"/>
        <end position="368"/>
    </location>
</feature>
<dbReference type="InterPro" id="IPR019336">
    <property type="entry name" value="GPR180/TMEM145_TM"/>
</dbReference>
<feature type="transmembrane region" description="Helical" evidence="1">
    <location>
        <begin position="252"/>
        <end position="270"/>
    </location>
</feature>
<feature type="transmembrane region" description="Helical" evidence="1">
    <location>
        <begin position="311"/>
        <end position="338"/>
    </location>
</feature>
<evidence type="ECO:0000313" key="6">
    <source>
        <dbReference type="EMBL" id="CAF3587185.1"/>
    </source>
</evidence>
<reference evidence="4" key="1">
    <citation type="submission" date="2021-02" db="EMBL/GenBank/DDBJ databases">
        <authorList>
            <person name="Nowell W R."/>
        </authorList>
    </citation>
    <scope>NUCLEOTIDE SEQUENCE</scope>
</reference>
<dbReference type="PANTHER" id="PTHR23252">
    <property type="entry name" value="INTIMAL THICKNESS RECEPTOR-RELATED"/>
    <property type="match status" value="1"/>
</dbReference>
<accession>A0A813SUM5</accession>
<name>A0A813SUM5_9BILA</name>
<dbReference type="AlphaFoldDB" id="A0A813SUM5"/>
<dbReference type="EMBL" id="CAJOBC010000445">
    <property type="protein sequence ID" value="CAF3587185.1"/>
    <property type="molecule type" value="Genomic_DNA"/>
</dbReference>
<dbReference type="GO" id="GO:0019236">
    <property type="term" value="P:response to pheromone"/>
    <property type="evidence" value="ECO:0007669"/>
    <property type="project" value="InterPro"/>
</dbReference>
<proteinExistence type="predicted"/>
<dbReference type="Pfam" id="PF10192">
    <property type="entry name" value="GPR180-TMEM145_TM"/>
    <property type="match status" value="2"/>
</dbReference>
<feature type="domain" description="GPR180/TMEM145 transmembrane" evidence="2">
    <location>
        <begin position="346"/>
        <end position="433"/>
    </location>
</feature>
<dbReference type="InterPro" id="IPR047831">
    <property type="entry name" value="GPR180/TMEM145"/>
</dbReference>
<evidence type="ECO:0000259" key="2">
    <source>
        <dbReference type="Pfam" id="PF10192"/>
    </source>
</evidence>
<dbReference type="Proteomes" id="UP000682733">
    <property type="component" value="Unassembled WGS sequence"/>
</dbReference>
<feature type="transmembrane region" description="Helical" evidence="1">
    <location>
        <begin position="388"/>
        <end position="411"/>
    </location>
</feature>
<dbReference type="Proteomes" id="UP000677228">
    <property type="component" value="Unassembled WGS sequence"/>
</dbReference>
<gene>
    <name evidence="4" type="ORF">GPM918_LOCUS3570</name>
    <name evidence="3" type="ORF">OVA965_LOCUS189</name>
    <name evidence="6" type="ORF">SRO942_LOCUS3570</name>
    <name evidence="5" type="ORF">TMI583_LOCUS189</name>
</gene>
<dbReference type="OrthoDB" id="45670at2759"/>
<keyword evidence="1" id="KW-0472">Membrane</keyword>
<comment type="caution">
    <text evidence="4">The sequence shown here is derived from an EMBL/GenBank/DDBJ whole genome shotgun (WGS) entry which is preliminary data.</text>
</comment>
<evidence type="ECO:0000313" key="4">
    <source>
        <dbReference type="EMBL" id="CAF0802096.1"/>
    </source>
</evidence>
<dbReference type="Proteomes" id="UP000681722">
    <property type="component" value="Unassembled WGS sequence"/>
</dbReference>
<feature type="transmembrane region" description="Helical" evidence="1">
    <location>
        <begin position="282"/>
        <end position="305"/>
    </location>
</feature>
<organism evidence="4 7">
    <name type="scientific">Didymodactylos carnosus</name>
    <dbReference type="NCBI Taxonomy" id="1234261"/>
    <lineage>
        <taxon>Eukaryota</taxon>
        <taxon>Metazoa</taxon>
        <taxon>Spiralia</taxon>
        <taxon>Gnathifera</taxon>
        <taxon>Rotifera</taxon>
        <taxon>Eurotatoria</taxon>
        <taxon>Bdelloidea</taxon>
        <taxon>Philodinida</taxon>
        <taxon>Philodinidae</taxon>
        <taxon>Didymodactylos</taxon>
    </lineage>
</organism>
<dbReference type="PANTHER" id="PTHR23252:SF43">
    <property type="entry name" value="INTIMAL THICKNESS RELATED RECEPTOR IRP DOMAIN-CONTAINING PROTEIN"/>
    <property type="match status" value="1"/>
</dbReference>
<dbReference type="EMBL" id="CAJNOK010000018">
    <property type="protein sequence ID" value="CAF0722954.1"/>
    <property type="molecule type" value="Genomic_DNA"/>
</dbReference>
<protein>
    <recommendedName>
        <fullName evidence="2">GPR180/TMEM145 transmembrane domain-containing protein</fullName>
    </recommendedName>
</protein>
<dbReference type="EMBL" id="CAJNOQ010000445">
    <property type="protein sequence ID" value="CAF0802096.1"/>
    <property type="molecule type" value="Genomic_DNA"/>
</dbReference>
<evidence type="ECO:0000313" key="7">
    <source>
        <dbReference type="Proteomes" id="UP000663829"/>
    </source>
</evidence>
<feature type="domain" description="GPR180/TMEM145 transmembrane" evidence="2">
    <location>
        <begin position="256"/>
        <end position="340"/>
    </location>
</feature>
<evidence type="ECO:0000313" key="5">
    <source>
        <dbReference type="EMBL" id="CAF3495038.1"/>
    </source>
</evidence>
<keyword evidence="7" id="KW-1185">Reference proteome</keyword>
<evidence type="ECO:0000313" key="3">
    <source>
        <dbReference type="EMBL" id="CAF0722954.1"/>
    </source>
</evidence>
<sequence length="518" mass="60967">MFTSIIYIKKNCSRLVYLIFLLQQIQCINSLHLVGKFDTHSFFRLLTKFGVQKTDQHNSVQTYGYIYGNISATNQPLCLKSSETPLSKLFANQNLSTCISKDIYFTILDYDYFSYFYKYHHPHLKPTSETCQQMMKNIEKIAYDRQCFNTGKEDFLRRIPCEKGQLCPDEDKPQNVISKQQFTFKIQDINQPRFWYLSLIACHWNDKCQWEVVNDSYEIDYDIWIVNGNPEAKIENRFEYHFSYDLHDIIEIYLICVLLYILIPLPFVLYNIHSYQYKHPIIIAYLLFQFLFFIGNLFCLLHYLLYAYNGIGLYVFVQIGNLTTIIGESVLILLLLFIAKVIDSNHYQTFSNYLSLLLRCFVMLLFVYELKETTREEKNTEKLQFFHHYGACCMVWFIYPTALIFIMSFVTELYRLKLIISVVTLVNFLSVLIVSYILFSPKSFLSIPKISKQRVDHDCSSTNYNNNGFVKNTPYVHAKSELTIGNSTFHAHSDDDDEEEVEVYGPTHALLNNQNEKA</sequence>
<dbReference type="GO" id="GO:0007186">
    <property type="term" value="P:G protein-coupled receptor signaling pathway"/>
    <property type="evidence" value="ECO:0007669"/>
    <property type="project" value="InterPro"/>
</dbReference>
<dbReference type="EMBL" id="CAJOBA010000018">
    <property type="protein sequence ID" value="CAF3495038.1"/>
    <property type="molecule type" value="Genomic_DNA"/>
</dbReference>
<keyword evidence="1" id="KW-1133">Transmembrane helix</keyword>